<sequence>MNARAPASLEILSALPATGANGERPPLLFVHGAHAGAWCWQEHFLPYFAERGWAAHAVSLSGHGGSPGREYLDALSIDDYVRDLREAIATLPASPVLIGHSMGGFVVQKLLETQPAPAAALMCAVPPGGMWSSALGLAIRRPGLLFDLNRLAGGGNIGPRALVEAMFHQPLPTELLERYFLQMHGESQRAIWDMLGFALPHPSRRNCAHVLVMGAAEDALIPVAGVRQTASQWGVEPLIVPGIGHGMMLEAGWRAAADPLAAWLENLPI</sequence>
<keyword evidence="3" id="KW-1185">Reference proteome</keyword>
<dbReference type="InterPro" id="IPR000073">
    <property type="entry name" value="AB_hydrolase_1"/>
</dbReference>
<dbReference type="Proteomes" id="UP000663570">
    <property type="component" value="Chromosome"/>
</dbReference>
<proteinExistence type="predicted"/>
<reference evidence="2 3" key="1">
    <citation type="submission" date="2021-02" db="EMBL/GenBank/DDBJ databases">
        <title>Niveibacterium changnyeongensis HC41.</title>
        <authorList>
            <person name="Kang M."/>
        </authorList>
    </citation>
    <scope>NUCLEOTIDE SEQUENCE [LARGE SCALE GENOMIC DNA]</scope>
    <source>
        <strain evidence="2 3">HC41</strain>
    </source>
</reference>
<name>A0ABX7M8V2_9RHOO</name>
<dbReference type="Pfam" id="PF12697">
    <property type="entry name" value="Abhydrolase_6"/>
    <property type="match status" value="1"/>
</dbReference>
<protein>
    <submittedName>
        <fullName evidence="2">Alpha/beta fold hydrolase</fullName>
    </submittedName>
</protein>
<gene>
    <name evidence="2" type="ORF">JY500_21035</name>
</gene>
<feature type="domain" description="AB hydrolase-1" evidence="1">
    <location>
        <begin position="27"/>
        <end position="251"/>
    </location>
</feature>
<dbReference type="Gene3D" id="3.40.50.1820">
    <property type="entry name" value="alpha/beta hydrolase"/>
    <property type="match status" value="1"/>
</dbReference>
<dbReference type="PANTHER" id="PTHR42886:SF42">
    <property type="entry name" value="ALPHA_BETA-HYDROLASES SUPERFAMILY PROTEIN"/>
    <property type="match status" value="1"/>
</dbReference>
<evidence type="ECO:0000313" key="3">
    <source>
        <dbReference type="Proteomes" id="UP000663570"/>
    </source>
</evidence>
<dbReference type="InterPro" id="IPR029058">
    <property type="entry name" value="AB_hydrolase_fold"/>
</dbReference>
<dbReference type="PANTHER" id="PTHR42886">
    <property type="entry name" value="RE40534P-RELATED"/>
    <property type="match status" value="1"/>
</dbReference>
<organism evidence="2 3">
    <name type="scientific">Niveibacterium microcysteis</name>
    <dbReference type="NCBI Taxonomy" id="2811415"/>
    <lineage>
        <taxon>Bacteria</taxon>
        <taxon>Pseudomonadati</taxon>
        <taxon>Pseudomonadota</taxon>
        <taxon>Betaproteobacteria</taxon>
        <taxon>Rhodocyclales</taxon>
        <taxon>Rhodocyclaceae</taxon>
        <taxon>Niveibacterium</taxon>
    </lineage>
</organism>
<dbReference type="RefSeq" id="WP_206254490.1">
    <property type="nucleotide sequence ID" value="NZ_CP071060.1"/>
</dbReference>
<evidence type="ECO:0000259" key="1">
    <source>
        <dbReference type="Pfam" id="PF12697"/>
    </source>
</evidence>
<dbReference type="GO" id="GO:0016787">
    <property type="term" value="F:hydrolase activity"/>
    <property type="evidence" value="ECO:0007669"/>
    <property type="project" value="UniProtKB-KW"/>
</dbReference>
<dbReference type="EMBL" id="CP071060">
    <property type="protein sequence ID" value="QSI76900.1"/>
    <property type="molecule type" value="Genomic_DNA"/>
</dbReference>
<dbReference type="SUPFAM" id="SSF53474">
    <property type="entry name" value="alpha/beta-Hydrolases"/>
    <property type="match status" value="1"/>
</dbReference>
<evidence type="ECO:0000313" key="2">
    <source>
        <dbReference type="EMBL" id="QSI76900.1"/>
    </source>
</evidence>
<keyword evidence="2" id="KW-0378">Hydrolase</keyword>
<accession>A0ABX7M8V2</accession>